<dbReference type="EMBL" id="APMY01000030">
    <property type="protein sequence ID" value="EOM77657.1"/>
    <property type="molecule type" value="Genomic_DNA"/>
</dbReference>
<proteinExistence type="predicted"/>
<organism evidence="1 2">
    <name type="scientific">Rhodococcus rhodnii LMG 5362</name>
    <dbReference type="NCBI Taxonomy" id="1273125"/>
    <lineage>
        <taxon>Bacteria</taxon>
        <taxon>Bacillati</taxon>
        <taxon>Actinomycetota</taxon>
        <taxon>Actinomycetes</taxon>
        <taxon>Mycobacteriales</taxon>
        <taxon>Nocardiaceae</taxon>
        <taxon>Rhodococcus</taxon>
    </lineage>
</organism>
<accession>R7WQQ9</accession>
<protein>
    <submittedName>
        <fullName evidence="1">Uncharacterized protein</fullName>
    </submittedName>
</protein>
<name>R7WQQ9_9NOCA</name>
<reference evidence="1 2" key="1">
    <citation type="journal article" date="2013" name="Genome Announc.">
        <title>Draft Genome Sequence of Rhodococcus rhodnii Strain LMG5362, a Symbiont of Rhodnius prolixus (Hemiptera, Reduviidae, Triatominae), the Principle Vector of Trypanosoma cruzi.</title>
        <authorList>
            <person name="Pachebat J.A."/>
            <person name="van Keulen G."/>
            <person name="Whitten M.M."/>
            <person name="Girdwood S."/>
            <person name="Del Sol R."/>
            <person name="Dyson P.J."/>
            <person name="Facey P.D."/>
        </authorList>
    </citation>
    <scope>NUCLEOTIDE SEQUENCE [LARGE SCALE GENOMIC DNA]</scope>
    <source>
        <strain evidence="1 2">LMG 5362</strain>
    </source>
</reference>
<comment type="caution">
    <text evidence="1">The sequence shown here is derived from an EMBL/GenBank/DDBJ whole genome shotgun (WGS) entry which is preliminary data.</text>
</comment>
<dbReference type="AlphaFoldDB" id="R7WQQ9"/>
<keyword evidence="2" id="KW-1185">Reference proteome</keyword>
<sequence length="49" mass="5304">MIDSGAPFLEVIEAVPVASPFTCTSWRVTFADGRSRTACRDDLFVVATP</sequence>
<dbReference type="Proteomes" id="UP000013525">
    <property type="component" value="Unassembled WGS sequence"/>
</dbReference>
<gene>
    <name evidence="1" type="ORF">Rrhod_0976</name>
</gene>
<dbReference type="PATRIC" id="fig|1273125.3.peg.939"/>
<dbReference type="RefSeq" id="WP_010837045.1">
    <property type="nucleotide sequence ID" value="NZ_APMY01000030.1"/>
</dbReference>
<evidence type="ECO:0000313" key="1">
    <source>
        <dbReference type="EMBL" id="EOM77657.1"/>
    </source>
</evidence>
<evidence type="ECO:0000313" key="2">
    <source>
        <dbReference type="Proteomes" id="UP000013525"/>
    </source>
</evidence>